<evidence type="ECO:0000313" key="9">
    <source>
        <dbReference type="Proteomes" id="UP000197717"/>
    </source>
</evidence>
<evidence type="ECO:0000259" key="7">
    <source>
        <dbReference type="Pfam" id="PF00700"/>
    </source>
</evidence>
<organism evidence="8 9">
    <name type="scientific">Idiomarina piscisalsi</name>
    <dbReference type="NCBI Taxonomy" id="1096243"/>
    <lineage>
        <taxon>Bacteria</taxon>
        <taxon>Pseudomonadati</taxon>
        <taxon>Pseudomonadota</taxon>
        <taxon>Gammaproteobacteria</taxon>
        <taxon>Alteromonadales</taxon>
        <taxon>Idiomarinaceae</taxon>
        <taxon>Idiomarina</taxon>
    </lineage>
</organism>
<name>A0ABN5AYE8_9GAMM</name>
<dbReference type="InterPro" id="IPR013384">
    <property type="entry name" value="Flagell_FlgL"/>
</dbReference>
<dbReference type="Proteomes" id="UP000197717">
    <property type="component" value="Chromosome"/>
</dbReference>
<dbReference type="Pfam" id="PF00700">
    <property type="entry name" value="Flagellin_C"/>
    <property type="match status" value="1"/>
</dbReference>
<dbReference type="RefSeq" id="WP_088768668.1">
    <property type="nucleotide sequence ID" value="NZ_CP022133.1"/>
</dbReference>
<keyword evidence="4" id="KW-0964">Secreted</keyword>
<dbReference type="PANTHER" id="PTHR42792">
    <property type="entry name" value="FLAGELLIN"/>
    <property type="match status" value="1"/>
</dbReference>
<feature type="domain" description="Flagellin N-terminal" evidence="6">
    <location>
        <begin position="4"/>
        <end position="140"/>
    </location>
</feature>
<evidence type="ECO:0000256" key="3">
    <source>
        <dbReference type="ARBA" id="ARBA00005709"/>
    </source>
</evidence>
<dbReference type="PANTHER" id="PTHR42792:SF1">
    <property type="entry name" value="FLAGELLAR HOOK-ASSOCIATED PROTEIN 3"/>
    <property type="match status" value="1"/>
</dbReference>
<evidence type="ECO:0000256" key="2">
    <source>
        <dbReference type="ARBA" id="ARBA00004613"/>
    </source>
</evidence>
<keyword evidence="5" id="KW-0975">Bacterial flagellum</keyword>
<dbReference type="SUPFAM" id="SSF64518">
    <property type="entry name" value="Phase 1 flagellin"/>
    <property type="match status" value="1"/>
</dbReference>
<dbReference type="InterPro" id="IPR001029">
    <property type="entry name" value="Flagellin_N"/>
</dbReference>
<evidence type="ECO:0000313" key="8">
    <source>
        <dbReference type="EMBL" id="ASG66293.1"/>
    </source>
</evidence>
<dbReference type="Gene3D" id="1.20.1330.10">
    <property type="entry name" value="f41 fragment of flagellin, N-terminal domain"/>
    <property type="match status" value="1"/>
</dbReference>
<keyword evidence="9" id="KW-1185">Reference proteome</keyword>
<accession>A0ABN5AYE8</accession>
<evidence type="ECO:0000256" key="4">
    <source>
        <dbReference type="ARBA" id="ARBA00022525"/>
    </source>
</evidence>
<comment type="similarity">
    <text evidence="3">Belongs to the bacterial flagellin family.</text>
</comment>
<proteinExistence type="inferred from homology"/>
<dbReference type="Pfam" id="PF00669">
    <property type="entry name" value="Flagellin_N"/>
    <property type="match status" value="1"/>
</dbReference>
<dbReference type="InterPro" id="IPR046358">
    <property type="entry name" value="Flagellin_C"/>
</dbReference>
<dbReference type="InterPro" id="IPR001492">
    <property type="entry name" value="Flagellin"/>
</dbReference>
<keyword evidence="8" id="KW-0282">Flagellum</keyword>
<gene>
    <name evidence="8" type="primary">flgL</name>
    <name evidence="8" type="ORF">CEW91_09145</name>
</gene>
<feature type="domain" description="Flagellin C-terminal" evidence="7">
    <location>
        <begin position="320"/>
        <end position="402"/>
    </location>
</feature>
<keyword evidence="8" id="KW-0966">Cell projection</keyword>
<evidence type="ECO:0000259" key="6">
    <source>
        <dbReference type="Pfam" id="PF00669"/>
    </source>
</evidence>
<protein>
    <submittedName>
        <fullName evidence="8">Flagellar hook-associated protein 3</fullName>
    </submittedName>
</protein>
<comment type="subcellular location">
    <subcellularLocation>
        <location evidence="1">Bacterial flagellum</location>
    </subcellularLocation>
    <subcellularLocation>
        <location evidence="2">Secreted</location>
    </subcellularLocation>
</comment>
<dbReference type="EMBL" id="CP022133">
    <property type="protein sequence ID" value="ASG66293.1"/>
    <property type="molecule type" value="Genomic_DNA"/>
</dbReference>
<reference evidence="8 9" key="1">
    <citation type="submission" date="2017-06" db="EMBL/GenBank/DDBJ databases">
        <title>Complete genome sequence of Idiomarina piscisalsi strain 10PY1A isolated from soil of Soudi Arabia.</title>
        <authorList>
            <person name="Kim M.-C."/>
            <person name="Jung B.K."/>
            <person name="Budiyanto F."/>
            <person name="Nzila A."/>
            <person name="Shin J.-H."/>
        </authorList>
    </citation>
    <scope>NUCLEOTIDE SEQUENCE [LARGE SCALE GENOMIC DNA]</scope>
    <source>
        <strain evidence="8 9">10PY1A</strain>
    </source>
</reference>
<evidence type="ECO:0000256" key="5">
    <source>
        <dbReference type="ARBA" id="ARBA00023143"/>
    </source>
</evidence>
<evidence type="ECO:0000256" key="1">
    <source>
        <dbReference type="ARBA" id="ARBA00004365"/>
    </source>
</evidence>
<sequence>MRLSTSLFYQRAQDSLTTSQSRLDKVQLQLTKQTRILSPADDPIGNSQVLALDEKLAQNAQFDRNSTTLENNLRREESVLSNMVDFVQKARTLAVNAGNGSLSTENREAVALELRNIEQALFDFTNAQDEAGEYIFAGYQNRIQPMEYNQATESYSYRSDDGQREIQLSPSLYLPAGDPGSKVFNNLSTRVDIDFTNGDNLVKKLRAPDREALKNYWDAGNTDTQSARIEFVGGDYQIRDGGNNIVQGPVAYTPGDTINYQGIEIETSENVVNGDVIDFDIGEPVSRNILTQIGDLADSLENSGPEGKEFFREEIASSLTAFDDAISSLTDTQAKIGARLNVLESSRLSNADIEIVNKKARADISDVDYSTAVTDLIKNETIYSAAQQVFTRVSRLSLFDYL</sequence>
<keyword evidence="8" id="KW-0969">Cilium</keyword>
<dbReference type="NCBIfam" id="TIGR02550">
    <property type="entry name" value="flagell_flgL"/>
    <property type="match status" value="1"/>
</dbReference>